<evidence type="ECO:0008006" key="4">
    <source>
        <dbReference type="Google" id="ProtNLM"/>
    </source>
</evidence>
<evidence type="ECO:0000256" key="1">
    <source>
        <dbReference type="SAM" id="MobiDB-lite"/>
    </source>
</evidence>
<accession>M0BI64</accession>
<dbReference type="PATRIC" id="fig|1227490.4.peg.2245"/>
<feature type="compositionally biased region" description="Low complexity" evidence="1">
    <location>
        <begin position="130"/>
        <end position="148"/>
    </location>
</feature>
<sequence>MTDQTLQTEFEFTLPRGYVDDDGTLHREGRMRLATAADEIQPLSEPHVQSNSSYLTIVLLSRVVTELGTLETVDVDVIENLFVADLEYLQAMYERVNNRGRNAVTTACPDCGETFDVDATSGVTLADPPAGSAADEATSSTDDAVGATDDADLDAPAEVEAGNANE</sequence>
<evidence type="ECO:0000313" key="3">
    <source>
        <dbReference type="Proteomes" id="UP000011560"/>
    </source>
</evidence>
<dbReference type="EMBL" id="AOIQ01000017">
    <property type="protein sequence ID" value="ELZ09344.1"/>
    <property type="molecule type" value="Genomic_DNA"/>
</dbReference>
<gene>
    <name evidence="2" type="ORF">C479_11000</name>
</gene>
<organism evidence="2 3">
    <name type="scientific">Halovivax asiaticus JCM 14624</name>
    <dbReference type="NCBI Taxonomy" id="1227490"/>
    <lineage>
        <taxon>Archaea</taxon>
        <taxon>Methanobacteriati</taxon>
        <taxon>Methanobacteriota</taxon>
        <taxon>Stenosarchaea group</taxon>
        <taxon>Halobacteria</taxon>
        <taxon>Halobacteriales</taxon>
        <taxon>Natrialbaceae</taxon>
        <taxon>Halovivax</taxon>
    </lineage>
</organism>
<evidence type="ECO:0000313" key="2">
    <source>
        <dbReference type="EMBL" id="ELZ09344.1"/>
    </source>
</evidence>
<reference evidence="2 3" key="1">
    <citation type="journal article" date="2014" name="PLoS Genet.">
        <title>Phylogenetically driven sequencing of extremely halophilic archaea reveals strategies for static and dynamic osmo-response.</title>
        <authorList>
            <person name="Becker E.A."/>
            <person name="Seitzer P.M."/>
            <person name="Tritt A."/>
            <person name="Larsen D."/>
            <person name="Krusor M."/>
            <person name="Yao A.I."/>
            <person name="Wu D."/>
            <person name="Madern D."/>
            <person name="Eisen J.A."/>
            <person name="Darling A.E."/>
            <person name="Facciotti M.T."/>
        </authorList>
    </citation>
    <scope>NUCLEOTIDE SEQUENCE [LARGE SCALE GENOMIC DNA]</scope>
    <source>
        <strain evidence="2 3">JCM 14624</strain>
    </source>
</reference>
<dbReference type="Proteomes" id="UP000011560">
    <property type="component" value="Unassembled WGS sequence"/>
</dbReference>
<feature type="region of interest" description="Disordered" evidence="1">
    <location>
        <begin position="122"/>
        <end position="166"/>
    </location>
</feature>
<dbReference type="STRING" id="1227490.C479_11000"/>
<comment type="caution">
    <text evidence="2">The sequence shown here is derived from an EMBL/GenBank/DDBJ whole genome shotgun (WGS) entry which is preliminary data.</text>
</comment>
<keyword evidence="3" id="KW-1185">Reference proteome</keyword>
<protein>
    <recommendedName>
        <fullName evidence="4">Phage tail assembly protein</fullName>
    </recommendedName>
</protein>
<dbReference type="OrthoDB" id="137007at2157"/>
<dbReference type="RefSeq" id="WP_007702230.1">
    <property type="nucleotide sequence ID" value="NZ_AOIQ01000017.1"/>
</dbReference>
<name>M0BI64_9EURY</name>
<dbReference type="AlphaFoldDB" id="M0BI64"/>
<proteinExistence type="predicted"/>